<evidence type="ECO:0000313" key="2">
    <source>
        <dbReference type="Proteomes" id="UP000805193"/>
    </source>
</evidence>
<comment type="caution">
    <text evidence="1">The sequence shown here is derived from an EMBL/GenBank/DDBJ whole genome shotgun (WGS) entry which is preliminary data.</text>
</comment>
<evidence type="ECO:0000313" key="1">
    <source>
        <dbReference type="EMBL" id="KAG0414447.1"/>
    </source>
</evidence>
<name>A0AC60P563_IXOPE</name>
<keyword evidence="2" id="KW-1185">Reference proteome</keyword>
<protein>
    <submittedName>
        <fullName evidence="1">Uncharacterized protein</fullName>
    </submittedName>
</protein>
<proteinExistence type="predicted"/>
<gene>
    <name evidence="1" type="ORF">HPB47_008391</name>
</gene>
<sequence length="694" mass="77534">MVYSWMIQQDAEIPGTVVRSTTIPEEMGRIVYLLTDKTGTLTQNEMVLKKLHLGSVSFGSESFGDVAEHLRAAHTLSPGSGSSAGGAVGPPQGARVRRSMSSRVQEAVRAIALCHNVTPVYEESEAAGEEDALAAGQPHGRPVYQASSPDEVALVTWTESVGLELVFRDLSTMKVRTPHGQILSYTILQTFSFTSERKRMGIVVKDQSTGEIFFFMKGADTVMSGIVQYNDWLDEECGNMAREGLRTLVVAKKNLTEEQYLEFEARYSQAKVSMQDRSARMSAVIETLERDLELLCLTGVEDKLQDQVRPTLELLRNAGIKVWMLTGDKLETATSIAKSSRLVSRSQELHVFESVSNRTEARCELNKFRRRNDYALIIRGDALEVCLKFYPREFMELACQCPAVVCCRCSPTQKAEVVRLIKQYTDKTTCAVGDGGNDVSMIQEADAGIGIVGREGNQASLAADFSVTQFHHIARLLLVHGRYSYKRSAALSQFVIHRGLIISTMQAVFSSVFYFASVALYQGLLMVGYATVYTMFPVFSLVLDKDVSPKIALTYPELYKELSKMSVSCLLWERSHRAPITHRGGIIMYGALLLFEDEFIHIVSISFTSLILTELLMVALTIRTWHWLMIAAEMLSLSIYVASLFVLNEFFDTQFIQTPAFLWKVTVITLVSCLPLYILKYLHRKVAPPSYSKL</sequence>
<reference evidence="1 2" key="1">
    <citation type="journal article" date="2020" name="Cell">
        <title>Large-Scale Comparative Analyses of Tick Genomes Elucidate Their Genetic Diversity and Vector Capacities.</title>
        <authorList>
            <consortium name="Tick Genome and Microbiome Consortium (TIGMIC)"/>
            <person name="Jia N."/>
            <person name="Wang J."/>
            <person name="Shi W."/>
            <person name="Du L."/>
            <person name="Sun Y."/>
            <person name="Zhan W."/>
            <person name="Jiang J.F."/>
            <person name="Wang Q."/>
            <person name="Zhang B."/>
            <person name="Ji P."/>
            <person name="Bell-Sakyi L."/>
            <person name="Cui X.M."/>
            <person name="Yuan T.T."/>
            <person name="Jiang B.G."/>
            <person name="Yang W.F."/>
            <person name="Lam T.T."/>
            <person name="Chang Q.C."/>
            <person name="Ding S.J."/>
            <person name="Wang X.J."/>
            <person name="Zhu J.G."/>
            <person name="Ruan X.D."/>
            <person name="Zhao L."/>
            <person name="Wei J.T."/>
            <person name="Ye R.Z."/>
            <person name="Que T.C."/>
            <person name="Du C.H."/>
            <person name="Zhou Y.H."/>
            <person name="Cheng J.X."/>
            <person name="Dai P.F."/>
            <person name="Guo W.B."/>
            <person name="Han X.H."/>
            <person name="Huang E.J."/>
            <person name="Li L.F."/>
            <person name="Wei W."/>
            <person name="Gao Y.C."/>
            <person name="Liu J.Z."/>
            <person name="Shao H.Z."/>
            <person name="Wang X."/>
            <person name="Wang C.C."/>
            <person name="Yang T.C."/>
            <person name="Huo Q.B."/>
            <person name="Li W."/>
            <person name="Chen H.Y."/>
            <person name="Chen S.E."/>
            <person name="Zhou L.G."/>
            <person name="Ni X.B."/>
            <person name="Tian J.H."/>
            <person name="Sheng Y."/>
            <person name="Liu T."/>
            <person name="Pan Y.S."/>
            <person name="Xia L.Y."/>
            <person name="Li J."/>
            <person name="Zhao F."/>
            <person name="Cao W.C."/>
        </authorList>
    </citation>
    <scope>NUCLEOTIDE SEQUENCE [LARGE SCALE GENOMIC DNA]</scope>
    <source>
        <strain evidence="1">Iper-2018</strain>
    </source>
</reference>
<dbReference type="Proteomes" id="UP000805193">
    <property type="component" value="Unassembled WGS sequence"/>
</dbReference>
<organism evidence="1 2">
    <name type="scientific">Ixodes persulcatus</name>
    <name type="common">Taiga tick</name>
    <dbReference type="NCBI Taxonomy" id="34615"/>
    <lineage>
        <taxon>Eukaryota</taxon>
        <taxon>Metazoa</taxon>
        <taxon>Ecdysozoa</taxon>
        <taxon>Arthropoda</taxon>
        <taxon>Chelicerata</taxon>
        <taxon>Arachnida</taxon>
        <taxon>Acari</taxon>
        <taxon>Parasitiformes</taxon>
        <taxon>Ixodida</taxon>
        <taxon>Ixodoidea</taxon>
        <taxon>Ixodidae</taxon>
        <taxon>Ixodinae</taxon>
        <taxon>Ixodes</taxon>
    </lineage>
</organism>
<feature type="non-terminal residue" evidence="1">
    <location>
        <position position="694"/>
    </location>
</feature>
<accession>A0AC60P563</accession>
<dbReference type="EMBL" id="JABSTQ010011178">
    <property type="protein sequence ID" value="KAG0414447.1"/>
    <property type="molecule type" value="Genomic_DNA"/>
</dbReference>